<proteinExistence type="predicted"/>
<name>A0ABM7KLM7_9MYCO</name>
<sequence length="101" mass="11714">MVYDEYGEFVARVDMGYRDLRVGIEYDGPQHWTDPEQRRRDIDRQWALVALDWVIIRVSAELLRYREATFIGRVEAAMYAAGWAGRSASVKSTTVDRRVAS</sequence>
<evidence type="ECO:0008006" key="3">
    <source>
        <dbReference type="Google" id="ProtNLM"/>
    </source>
</evidence>
<accession>A0ABM7KLM7</accession>
<dbReference type="EMBL" id="AP022606">
    <property type="protein sequence ID" value="BBZ11823.1"/>
    <property type="molecule type" value="Genomic_DNA"/>
</dbReference>
<reference evidence="1 2" key="1">
    <citation type="journal article" date="2019" name="Emerg. Microbes Infect.">
        <title>Comprehensive subspecies identification of 175 nontuberculous mycobacteria species based on 7547 genomic profiles.</title>
        <authorList>
            <person name="Matsumoto Y."/>
            <person name="Kinjo T."/>
            <person name="Motooka D."/>
            <person name="Nabeya D."/>
            <person name="Jung N."/>
            <person name="Uechi K."/>
            <person name="Horii T."/>
            <person name="Iida T."/>
            <person name="Fujita J."/>
            <person name="Nakamura S."/>
        </authorList>
    </citation>
    <scope>NUCLEOTIDE SEQUENCE [LARGE SCALE GENOMIC DNA]</scope>
    <source>
        <strain evidence="1 2">JCM 12687</strain>
    </source>
</reference>
<dbReference type="Gene3D" id="3.40.960.10">
    <property type="entry name" value="VSR Endonuclease"/>
    <property type="match status" value="1"/>
</dbReference>
<dbReference type="Proteomes" id="UP000467379">
    <property type="component" value="Chromosome"/>
</dbReference>
<evidence type="ECO:0000313" key="1">
    <source>
        <dbReference type="EMBL" id="BBZ11823.1"/>
    </source>
</evidence>
<keyword evidence="2" id="KW-1185">Reference proteome</keyword>
<organism evidence="1 2">
    <name type="scientific">Mycobacterium branderi</name>
    <dbReference type="NCBI Taxonomy" id="43348"/>
    <lineage>
        <taxon>Bacteria</taxon>
        <taxon>Bacillati</taxon>
        <taxon>Actinomycetota</taxon>
        <taxon>Actinomycetes</taxon>
        <taxon>Mycobacteriales</taxon>
        <taxon>Mycobacteriaceae</taxon>
        <taxon>Mycobacterium</taxon>
    </lineage>
</organism>
<gene>
    <name evidence="1" type="ORF">MBRA_20180</name>
</gene>
<evidence type="ECO:0000313" key="2">
    <source>
        <dbReference type="Proteomes" id="UP000467379"/>
    </source>
</evidence>
<protein>
    <recommendedName>
        <fullName evidence="3">DUF559 domain-containing protein</fullName>
    </recommendedName>
</protein>